<sequence length="614" mass="70186">MSGKIKILPENLANKIAAGEVVQRPESVVKELLENAIDAEARNIEVIIKQAGKSLIQVCDDGTGMTEDDAILCIQKHATSKISSLSDLEAIRTLGFRGEALSSIAAVSQLEIRTQTAQQEIGTLIRIEKEGEIIKEKISTNKGTCVSVKNLFYNTPARRKFLKSDATELKHIIDTFNRIALAHPEISFKFYNNDSLVYDFKSGTLEDRITQVFADNMLDALISVNEKTDYINIHGYLGKPSIFRKSKGEQYLYLNKRFVVNKNINHAVFTAFENIMEKGDYPFFVLFIEIDPAKVDVNIHPSKLEVKFDDEKDIYNFVLAVTKKSIGSHDLVPAMSFAHTDSPHEKLSFNAFTPVTKNDFSDRPVFSKSSEKKEQRISDEDIELVFGNLATNVIQKERRDFVPELDQKDFRQEYKLEKKKSADDEEPSFIIQLHNKYILSQIKSGLMIIDQHVAHERILYEKALSRLDTDIPFSQQLLFPITIQFDAASYEILKEMYSYLQKLGFQLKFSSKYYITIEGVPDDIKNGSEERILKEIIEEYKTNQLEKKLEEKDNIAKSYSCKTAIKAGDKLSENEMRLLIDQLFATSMPYVCPHGRPIVIKISLEEFDRRFGRT</sequence>
<evidence type="ECO:0000313" key="8">
    <source>
        <dbReference type="EMBL" id="HFI90817.1"/>
    </source>
</evidence>
<dbReference type="FunFam" id="3.30.565.10:FF:000003">
    <property type="entry name" value="DNA mismatch repair endonuclease MutL"/>
    <property type="match status" value="1"/>
</dbReference>
<dbReference type="GO" id="GO:0016887">
    <property type="term" value="F:ATP hydrolysis activity"/>
    <property type="evidence" value="ECO:0007669"/>
    <property type="project" value="InterPro"/>
</dbReference>
<dbReference type="InterPro" id="IPR020568">
    <property type="entry name" value="Ribosomal_Su5_D2-typ_SF"/>
</dbReference>
<dbReference type="NCBIfam" id="TIGR00585">
    <property type="entry name" value="mutl"/>
    <property type="match status" value="1"/>
</dbReference>
<evidence type="ECO:0000259" key="7">
    <source>
        <dbReference type="SMART" id="SM01340"/>
    </source>
</evidence>
<keyword evidence="4 5" id="KW-0234">DNA repair</keyword>
<dbReference type="InterPro" id="IPR042121">
    <property type="entry name" value="MutL_C_regsub"/>
</dbReference>
<dbReference type="SMART" id="SM00853">
    <property type="entry name" value="MutL_C"/>
    <property type="match status" value="1"/>
</dbReference>
<dbReference type="Pfam" id="PF01119">
    <property type="entry name" value="DNA_mis_repair"/>
    <property type="match status" value="1"/>
</dbReference>
<keyword evidence="3 5" id="KW-0227">DNA damage</keyword>
<dbReference type="Gene3D" id="3.30.1540.20">
    <property type="entry name" value="MutL, C-terminal domain, dimerisation subdomain"/>
    <property type="match status" value="1"/>
</dbReference>
<evidence type="ECO:0000256" key="1">
    <source>
        <dbReference type="ARBA" id="ARBA00006082"/>
    </source>
</evidence>
<dbReference type="GO" id="GO:0140664">
    <property type="term" value="F:ATP-dependent DNA damage sensor activity"/>
    <property type="evidence" value="ECO:0007669"/>
    <property type="project" value="InterPro"/>
</dbReference>
<dbReference type="PANTHER" id="PTHR10073:SF12">
    <property type="entry name" value="DNA MISMATCH REPAIR PROTEIN MLH1"/>
    <property type="match status" value="1"/>
</dbReference>
<comment type="similarity">
    <text evidence="1 5">Belongs to the DNA mismatch repair MutL/HexB family.</text>
</comment>
<dbReference type="SMART" id="SM01340">
    <property type="entry name" value="DNA_mis_repair"/>
    <property type="match status" value="1"/>
</dbReference>
<dbReference type="InterPro" id="IPR014762">
    <property type="entry name" value="DNA_mismatch_repair_CS"/>
</dbReference>
<dbReference type="InterPro" id="IPR038973">
    <property type="entry name" value="MutL/Mlh/Pms-like"/>
</dbReference>
<dbReference type="Pfam" id="PF08676">
    <property type="entry name" value="MutL_C"/>
    <property type="match status" value="1"/>
</dbReference>
<dbReference type="PROSITE" id="PS00058">
    <property type="entry name" value="DNA_MISMATCH_REPAIR_1"/>
    <property type="match status" value="1"/>
</dbReference>
<dbReference type="GO" id="GO:0004519">
    <property type="term" value="F:endonuclease activity"/>
    <property type="evidence" value="ECO:0007669"/>
    <property type="project" value="UniProtKB-KW"/>
</dbReference>
<evidence type="ECO:0000256" key="4">
    <source>
        <dbReference type="ARBA" id="ARBA00023204"/>
    </source>
</evidence>
<evidence type="ECO:0000259" key="6">
    <source>
        <dbReference type="SMART" id="SM00853"/>
    </source>
</evidence>
<keyword evidence="8" id="KW-0540">Nuclease</keyword>
<keyword evidence="8" id="KW-0378">Hydrolase</keyword>
<evidence type="ECO:0000256" key="5">
    <source>
        <dbReference type="HAMAP-Rule" id="MF_00149"/>
    </source>
</evidence>
<evidence type="ECO:0000256" key="3">
    <source>
        <dbReference type="ARBA" id="ARBA00022763"/>
    </source>
</evidence>
<dbReference type="Gene3D" id="3.30.565.10">
    <property type="entry name" value="Histidine kinase-like ATPase, C-terminal domain"/>
    <property type="match status" value="1"/>
</dbReference>
<reference evidence="8" key="1">
    <citation type="journal article" date="2020" name="mSystems">
        <title>Genome- and Community-Level Interaction Insights into Carbon Utilization and Element Cycling Functions of Hydrothermarchaeota in Hydrothermal Sediment.</title>
        <authorList>
            <person name="Zhou Z."/>
            <person name="Liu Y."/>
            <person name="Xu W."/>
            <person name="Pan J."/>
            <person name="Luo Z.H."/>
            <person name="Li M."/>
        </authorList>
    </citation>
    <scope>NUCLEOTIDE SEQUENCE [LARGE SCALE GENOMIC DNA]</scope>
    <source>
        <strain evidence="8">SpSt-479</strain>
    </source>
</reference>
<dbReference type="InterPro" id="IPR037198">
    <property type="entry name" value="MutL_C_sf"/>
</dbReference>
<comment type="caution">
    <text evidence="8">The sequence shown here is derived from an EMBL/GenBank/DDBJ whole genome shotgun (WGS) entry which is preliminary data.</text>
</comment>
<dbReference type="PANTHER" id="PTHR10073">
    <property type="entry name" value="DNA MISMATCH REPAIR PROTEIN MLH, PMS, MUTL"/>
    <property type="match status" value="1"/>
</dbReference>
<name>A0A7V2ZIY1_9BACT</name>
<dbReference type="GO" id="GO:0006298">
    <property type="term" value="P:mismatch repair"/>
    <property type="evidence" value="ECO:0007669"/>
    <property type="project" value="UniProtKB-UniRule"/>
</dbReference>
<dbReference type="Gene3D" id="3.30.230.10">
    <property type="match status" value="1"/>
</dbReference>
<dbReference type="CDD" id="cd00782">
    <property type="entry name" value="MutL_Trans"/>
    <property type="match status" value="1"/>
</dbReference>
<dbReference type="InterPro" id="IPR014721">
    <property type="entry name" value="Ribsml_uS5_D2-typ_fold_subgr"/>
</dbReference>
<dbReference type="InterPro" id="IPR014790">
    <property type="entry name" value="MutL_C"/>
</dbReference>
<dbReference type="HAMAP" id="MF_00149">
    <property type="entry name" value="DNA_mis_repair"/>
    <property type="match status" value="1"/>
</dbReference>
<dbReference type="SUPFAM" id="SSF55874">
    <property type="entry name" value="ATPase domain of HSP90 chaperone/DNA topoisomerase II/histidine kinase"/>
    <property type="match status" value="1"/>
</dbReference>
<proteinExistence type="inferred from homology"/>
<dbReference type="EMBL" id="DSUJ01000008">
    <property type="protein sequence ID" value="HFI90817.1"/>
    <property type="molecule type" value="Genomic_DNA"/>
</dbReference>
<dbReference type="GO" id="GO:0030983">
    <property type="term" value="F:mismatched DNA binding"/>
    <property type="evidence" value="ECO:0007669"/>
    <property type="project" value="InterPro"/>
</dbReference>
<dbReference type="Gene3D" id="3.30.1370.100">
    <property type="entry name" value="MutL, C-terminal domain, regulatory subdomain"/>
    <property type="match status" value="1"/>
</dbReference>
<dbReference type="InterPro" id="IPR042120">
    <property type="entry name" value="MutL_C_dimsub"/>
</dbReference>
<dbReference type="CDD" id="cd16926">
    <property type="entry name" value="HATPase_MutL-MLH-PMS-like"/>
    <property type="match status" value="1"/>
</dbReference>
<dbReference type="InterPro" id="IPR013507">
    <property type="entry name" value="DNA_mismatch_S5_2-like"/>
</dbReference>
<keyword evidence="8" id="KW-0255">Endonuclease</keyword>
<dbReference type="AlphaFoldDB" id="A0A7V2ZIY1"/>
<feature type="domain" description="MutL C-terminal dimerisation" evidence="6">
    <location>
        <begin position="429"/>
        <end position="571"/>
    </location>
</feature>
<evidence type="ECO:0000256" key="2">
    <source>
        <dbReference type="ARBA" id="ARBA00021975"/>
    </source>
</evidence>
<dbReference type="GO" id="GO:0005524">
    <property type="term" value="F:ATP binding"/>
    <property type="evidence" value="ECO:0007669"/>
    <property type="project" value="InterPro"/>
</dbReference>
<dbReference type="SUPFAM" id="SSF118116">
    <property type="entry name" value="DNA mismatch repair protein MutL"/>
    <property type="match status" value="1"/>
</dbReference>
<dbReference type="InterPro" id="IPR036890">
    <property type="entry name" value="HATPase_C_sf"/>
</dbReference>
<dbReference type="Pfam" id="PF13589">
    <property type="entry name" value="HATPase_c_3"/>
    <property type="match status" value="1"/>
</dbReference>
<dbReference type="SUPFAM" id="SSF54211">
    <property type="entry name" value="Ribosomal protein S5 domain 2-like"/>
    <property type="match status" value="1"/>
</dbReference>
<organism evidence="8">
    <name type="scientific">Ignavibacterium album</name>
    <dbReference type="NCBI Taxonomy" id="591197"/>
    <lineage>
        <taxon>Bacteria</taxon>
        <taxon>Pseudomonadati</taxon>
        <taxon>Ignavibacteriota</taxon>
        <taxon>Ignavibacteria</taxon>
        <taxon>Ignavibacteriales</taxon>
        <taxon>Ignavibacteriaceae</taxon>
        <taxon>Ignavibacterium</taxon>
    </lineage>
</organism>
<feature type="domain" description="DNA mismatch repair protein S5" evidence="7">
    <location>
        <begin position="209"/>
        <end position="327"/>
    </location>
</feature>
<comment type="function">
    <text evidence="5">This protein is involved in the repair of mismatches in DNA. It is required for dam-dependent methyl-directed DNA mismatch repair. May act as a 'molecular matchmaker', a protein that promotes the formation of a stable complex between two or more DNA-binding proteins in an ATP-dependent manner without itself being part of a final effector complex.</text>
</comment>
<dbReference type="InterPro" id="IPR002099">
    <property type="entry name" value="MutL/Mlh/PMS"/>
</dbReference>
<protein>
    <recommendedName>
        <fullName evidence="2 5">DNA mismatch repair protein MutL</fullName>
    </recommendedName>
</protein>
<dbReference type="GO" id="GO:0032300">
    <property type="term" value="C:mismatch repair complex"/>
    <property type="evidence" value="ECO:0007669"/>
    <property type="project" value="InterPro"/>
</dbReference>
<accession>A0A7V2ZIY1</accession>
<dbReference type="InterPro" id="IPR020667">
    <property type="entry name" value="DNA_mismatch_repair_MutL"/>
</dbReference>
<gene>
    <name evidence="5 8" type="primary">mutL</name>
    <name evidence="8" type="ORF">ENS31_04700</name>
</gene>